<reference evidence="1" key="1">
    <citation type="submission" date="2023-03" db="EMBL/GenBank/DDBJ databases">
        <title>Massive genome expansion in bonnet fungi (Mycena s.s.) driven by repeated elements and novel gene families across ecological guilds.</title>
        <authorList>
            <consortium name="Lawrence Berkeley National Laboratory"/>
            <person name="Harder C.B."/>
            <person name="Miyauchi S."/>
            <person name="Viragh M."/>
            <person name="Kuo A."/>
            <person name="Thoen E."/>
            <person name="Andreopoulos B."/>
            <person name="Lu D."/>
            <person name="Skrede I."/>
            <person name="Drula E."/>
            <person name="Henrissat B."/>
            <person name="Morin E."/>
            <person name="Kohler A."/>
            <person name="Barry K."/>
            <person name="LaButti K."/>
            <person name="Morin E."/>
            <person name="Salamov A."/>
            <person name="Lipzen A."/>
            <person name="Mereny Z."/>
            <person name="Hegedus B."/>
            <person name="Baldrian P."/>
            <person name="Stursova M."/>
            <person name="Weitz H."/>
            <person name="Taylor A."/>
            <person name="Grigoriev I.V."/>
            <person name="Nagy L.G."/>
            <person name="Martin F."/>
            <person name="Kauserud H."/>
        </authorList>
    </citation>
    <scope>NUCLEOTIDE SEQUENCE</scope>
    <source>
        <strain evidence="1">CBHHK067</strain>
    </source>
</reference>
<evidence type="ECO:0000313" key="2">
    <source>
        <dbReference type="Proteomes" id="UP001221757"/>
    </source>
</evidence>
<feature type="non-terminal residue" evidence="1">
    <location>
        <position position="91"/>
    </location>
</feature>
<dbReference type="AlphaFoldDB" id="A0AAD7D1U0"/>
<accession>A0AAD7D1U0</accession>
<dbReference type="EMBL" id="JARKIE010000158">
    <property type="protein sequence ID" value="KAJ7674196.1"/>
    <property type="molecule type" value="Genomic_DNA"/>
</dbReference>
<dbReference type="Proteomes" id="UP001221757">
    <property type="component" value="Unassembled WGS sequence"/>
</dbReference>
<organism evidence="1 2">
    <name type="scientific">Mycena rosella</name>
    <name type="common">Pink bonnet</name>
    <name type="synonym">Agaricus rosellus</name>
    <dbReference type="NCBI Taxonomy" id="1033263"/>
    <lineage>
        <taxon>Eukaryota</taxon>
        <taxon>Fungi</taxon>
        <taxon>Dikarya</taxon>
        <taxon>Basidiomycota</taxon>
        <taxon>Agaricomycotina</taxon>
        <taxon>Agaricomycetes</taxon>
        <taxon>Agaricomycetidae</taxon>
        <taxon>Agaricales</taxon>
        <taxon>Marasmiineae</taxon>
        <taxon>Mycenaceae</taxon>
        <taxon>Mycena</taxon>
    </lineage>
</organism>
<comment type="caution">
    <text evidence="1">The sequence shown here is derived from an EMBL/GenBank/DDBJ whole genome shotgun (WGS) entry which is preliminary data.</text>
</comment>
<keyword evidence="2" id="KW-1185">Reference proteome</keyword>
<gene>
    <name evidence="1" type="ORF">B0H17DRAFT_844481</name>
</gene>
<name>A0AAD7D1U0_MYCRO</name>
<protein>
    <submittedName>
        <fullName evidence="1">Uncharacterized protein</fullName>
    </submittedName>
</protein>
<feature type="non-terminal residue" evidence="1">
    <location>
        <position position="1"/>
    </location>
</feature>
<proteinExistence type="predicted"/>
<evidence type="ECO:0000313" key="1">
    <source>
        <dbReference type="EMBL" id="KAJ7674196.1"/>
    </source>
</evidence>
<sequence length="91" mass="10199">DIESTVNLQHDCSSGKCGAHDTAPVMQEREMTRITRPRIWHTNNLRFIVNTSSLHNYRQISKAIPASLEAYSFTVSDQVALRAAASAQIRD</sequence>